<reference evidence="3" key="1">
    <citation type="journal article" date="2020" name="Int. J. Syst. Evol. Microbiol.">
        <title>Alteromonas alba sp. nov., a marine bacterium isolated from the seawater of the West Pacific Ocean.</title>
        <authorList>
            <person name="Sun C."/>
            <person name="Wu Y.-H."/>
            <person name="Xamxidin M."/>
            <person name="Cheng H."/>
            <person name="Xu X.-W."/>
        </authorList>
    </citation>
    <scope>NUCLEOTIDE SEQUENCE [LARGE SCALE GENOMIC DNA]</scope>
    <source>
        <strain evidence="3">9a2</strain>
    </source>
</reference>
<protein>
    <recommendedName>
        <fullName evidence="4">Secreted protein</fullName>
    </recommendedName>
</protein>
<keyword evidence="1" id="KW-0472">Membrane</keyword>
<keyword evidence="3" id="KW-1185">Reference proteome</keyword>
<dbReference type="EMBL" id="PVNO01000025">
    <property type="protein sequence ID" value="PRO68841.1"/>
    <property type="molecule type" value="Genomic_DNA"/>
</dbReference>
<proteinExistence type="predicted"/>
<keyword evidence="1" id="KW-0812">Transmembrane</keyword>
<evidence type="ECO:0000313" key="2">
    <source>
        <dbReference type="EMBL" id="PRO68841.1"/>
    </source>
</evidence>
<evidence type="ECO:0000313" key="3">
    <source>
        <dbReference type="Proteomes" id="UP000239539"/>
    </source>
</evidence>
<gene>
    <name evidence="2" type="ORF">C6Y39_09740</name>
</gene>
<keyword evidence="1" id="KW-1133">Transmembrane helix</keyword>
<organism evidence="2 3">
    <name type="scientific">Alteromonas gracilis</name>
    <dbReference type="NCBI Taxonomy" id="1479524"/>
    <lineage>
        <taxon>Bacteria</taxon>
        <taxon>Pseudomonadati</taxon>
        <taxon>Pseudomonadota</taxon>
        <taxon>Gammaproteobacteria</taxon>
        <taxon>Alteromonadales</taxon>
        <taxon>Alteromonadaceae</taxon>
        <taxon>Alteromonas/Salinimonas group</taxon>
        <taxon>Alteromonas</taxon>
    </lineage>
</organism>
<accession>A0ABX5CQ68</accession>
<evidence type="ECO:0008006" key="4">
    <source>
        <dbReference type="Google" id="ProtNLM"/>
    </source>
</evidence>
<dbReference type="Proteomes" id="UP000239539">
    <property type="component" value="Unassembled WGS sequence"/>
</dbReference>
<comment type="caution">
    <text evidence="2">The sequence shown here is derived from an EMBL/GenBank/DDBJ whole genome shotgun (WGS) entry which is preliminary data.</text>
</comment>
<evidence type="ECO:0000256" key="1">
    <source>
        <dbReference type="SAM" id="Phobius"/>
    </source>
</evidence>
<feature type="transmembrane region" description="Helical" evidence="1">
    <location>
        <begin position="58"/>
        <end position="80"/>
    </location>
</feature>
<name>A0ABX5CQ68_9ALTE</name>
<sequence length="94" mass="10691">MKHVGQYAVYFLWLSILKDNVSPRCKVDFIYDELGKLAGSSLNSENSKRKKQHERCFFTLYLIISHPPVLVCVNLANPLILKAITKLTLSTPLV</sequence>